<dbReference type="InterPro" id="IPR002048">
    <property type="entry name" value="EF_hand_dom"/>
</dbReference>
<reference evidence="8" key="1">
    <citation type="submission" date="2021-01" db="EMBL/GenBank/DDBJ databases">
        <authorList>
            <person name="Corre E."/>
            <person name="Pelletier E."/>
            <person name="Niang G."/>
            <person name="Scheremetjew M."/>
            <person name="Finn R."/>
            <person name="Kale V."/>
            <person name="Holt S."/>
            <person name="Cochrane G."/>
            <person name="Meng A."/>
            <person name="Brown T."/>
            <person name="Cohen L."/>
        </authorList>
    </citation>
    <scope>NUCLEOTIDE SEQUENCE</scope>
    <source>
        <strain evidence="8">OF101</strain>
    </source>
</reference>
<dbReference type="GO" id="GO:0005216">
    <property type="term" value="F:monoatomic ion channel activity"/>
    <property type="evidence" value="ECO:0007669"/>
    <property type="project" value="InterPro"/>
</dbReference>
<dbReference type="GO" id="GO:0016020">
    <property type="term" value="C:membrane"/>
    <property type="evidence" value="ECO:0007669"/>
    <property type="project" value="UniProtKB-SubCell"/>
</dbReference>
<dbReference type="Pfam" id="PF00520">
    <property type="entry name" value="Ion_trans"/>
    <property type="match status" value="1"/>
</dbReference>
<keyword evidence="4 6" id="KW-1133">Transmembrane helix</keyword>
<organism evidence="8">
    <name type="scientific">Alexandrium catenella</name>
    <name type="common">Red tide dinoflagellate</name>
    <name type="synonym">Gonyaulax catenella</name>
    <dbReference type="NCBI Taxonomy" id="2925"/>
    <lineage>
        <taxon>Eukaryota</taxon>
        <taxon>Sar</taxon>
        <taxon>Alveolata</taxon>
        <taxon>Dinophyceae</taxon>
        <taxon>Gonyaulacales</taxon>
        <taxon>Pyrocystaceae</taxon>
        <taxon>Alexandrium</taxon>
    </lineage>
</organism>
<sequence length="290" mass="33346">MRILRVARVIRVMRFFRELRMMIYSILGSMKALLWSVAVLTLMFFIFGISLTLGTIYHLDTIDLWESAETEDLRRSFGSLPRSILSLYMAMSGGRNWGDFFRILLDVSGSYSLLFLLFVTVAIFAVGNVVTGIFVENALESNQTDKETLVQDEMEARKDYFSHMQEVFNELDDDTDGVITMDEFERKLDDERVIAYFNVLNLDVSDARMLFTLLDYDQSGEVAVEEFLAGCNKLKGESRSLDLAIMQLEVRWLKEAFLGFADFMADSMNKNKTDGRTSPTRRLRCVKTMT</sequence>
<keyword evidence="2 6" id="KW-0812">Transmembrane</keyword>
<protein>
    <recommendedName>
        <fullName evidence="7">EF-hand domain-containing protein</fullName>
    </recommendedName>
</protein>
<proteinExistence type="predicted"/>
<dbReference type="SMART" id="SM00054">
    <property type="entry name" value="EFh"/>
    <property type="match status" value="2"/>
</dbReference>
<evidence type="ECO:0000259" key="7">
    <source>
        <dbReference type="PROSITE" id="PS50222"/>
    </source>
</evidence>
<evidence type="ECO:0000256" key="6">
    <source>
        <dbReference type="SAM" id="Phobius"/>
    </source>
</evidence>
<evidence type="ECO:0000256" key="2">
    <source>
        <dbReference type="ARBA" id="ARBA00022692"/>
    </source>
</evidence>
<dbReference type="InterPro" id="IPR011992">
    <property type="entry name" value="EF-hand-dom_pair"/>
</dbReference>
<dbReference type="Gene3D" id="1.10.287.70">
    <property type="match status" value="1"/>
</dbReference>
<gene>
    <name evidence="8" type="ORF">ACAT0790_LOCUS69467</name>
</gene>
<accession>A0A7S1WXH9</accession>
<evidence type="ECO:0000256" key="3">
    <source>
        <dbReference type="ARBA" id="ARBA00022837"/>
    </source>
</evidence>
<dbReference type="EMBL" id="HBGE01116452">
    <property type="protein sequence ID" value="CAD9192692.1"/>
    <property type="molecule type" value="Transcribed_RNA"/>
</dbReference>
<keyword evidence="5 6" id="KW-0472">Membrane</keyword>
<evidence type="ECO:0000256" key="4">
    <source>
        <dbReference type="ARBA" id="ARBA00022989"/>
    </source>
</evidence>
<dbReference type="Pfam" id="PF13202">
    <property type="entry name" value="EF-hand_5"/>
    <property type="match status" value="1"/>
</dbReference>
<comment type="subcellular location">
    <subcellularLocation>
        <location evidence="1">Membrane</location>
        <topology evidence="1">Multi-pass membrane protein</topology>
    </subcellularLocation>
</comment>
<dbReference type="AlphaFoldDB" id="A0A7S1WXH9"/>
<keyword evidence="3" id="KW-0106">Calcium</keyword>
<evidence type="ECO:0000256" key="5">
    <source>
        <dbReference type="ARBA" id="ARBA00023136"/>
    </source>
</evidence>
<evidence type="ECO:0000313" key="8">
    <source>
        <dbReference type="EMBL" id="CAD9192692.1"/>
    </source>
</evidence>
<feature type="domain" description="EF-hand" evidence="7">
    <location>
        <begin position="202"/>
        <end position="237"/>
    </location>
</feature>
<dbReference type="SUPFAM" id="SSF47473">
    <property type="entry name" value="EF-hand"/>
    <property type="match status" value="1"/>
</dbReference>
<dbReference type="GO" id="GO:0005509">
    <property type="term" value="F:calcium ion binding"/>
    <property type="evidence" value="ECO:0007669"/>
    <property type="project" value="InterPro"/>
</dbReference>
<dbReference type="Gene3D" id="1.10.238.10">
    <property type="entry name" value="EF-hand"/>
    <property type="match status" value="1"/>
</dbReference>
<name>A0A7S1WXH9_ALECA</name>
<dbReference type="PROSITE" id="PS50222">
    <property type="entry name" value="EF_HAND_2"/>
    <property type="match status" value="2"/>
</dbReference>
<feature type="domain" description="EF-hand" evidence="7">
    <location>
        <begin position="159"/>
        <end position="194"/>
    </location>
</feature>
<feature type="transmembrane region" description="Helical" evidence="6">
    <location>
        <begin position="111"/>
        <end position="135"/>
    </location>
</feature>
<dbReference type="InterPro" id="IPR005821">
    <property type="entry name" value="Ion_trans_dom"/>
</dbReference>
<dbReference type="PROSITE" id="PS00018">
    <property type="entry name" value="EF_HAND_1"/>
    <property type="match status" value="2"/>
</dbReference>
<evidence type="ECO:0000256" key="1">
    <source>
        <dbReference type="ARBA" id="ARBA00004141"/>
    </source>
</evidence>
<dbReference type="InterPro" id="IPR018247">
    <property type="entry name" value="EF_Hand_1_Ca_BS"/>
</dbReference>